<dbReference type="PANTHER" id="PTHR46425">
    <property type="entry name" value="TRANSCRIPTION TERMINATION FACTOR RHO"/>
    <property type="match status" value="1"/>
</dbReference>
<dbReference type="Gene3D" id="3.40.50.300">
    <property type="entry name" value="P-loop containing nucleotide triphosphate hydrolases"/>
    <property type="match status" value="1"/>
</dbReference>
<gene>
    <name evidence="3" type="ORF">ANCCEY_15100</name>
</gene>
<dbReference type="GO" id="GO:0003723">
    <property type="term" value="F:RNA binding"/>
    <property type="evidence" value="ECO:0007669"/>
    <property type="project" value="InterPro"/>
</dbReference>
<organism evidence="3 4">
    <name type="scientific">Ancylostoma ceylanicum</name>
    <dbReference type="NCBI Taxonomy" id="53326"/>
    <lineage>
        <taxon>Eukaryota</taxon>
        <taxon>Metazoa</taxon>
        <taxon>Ecdysozoa</taxon>
        <taxon>Nematoda</taxon>
        <taxon>Chromadorea</taxon>
        <taxon>Rhabditida</taxon>
        <taxon>Rhabditina</taxon>
        <taxon>Rhabditomorpha</taxon>
        <taxon>Strongyloidea</taxon>
        <taxon>Ancylostomatidae</taxon>
        <taxon>Ancylostomatinae</taxon>
        <taxon>Ancylostoma</taxon>
    </lineage>
</organism>
<evidence type="ECO:0000313" key="4">
    <source>
        <dbReference type="Proteomes" id="UP000054495"/>
    </source>
</evidence>
<feature type="domain" description="ATPase F1/V1/A1 complex alpha/beta subunit nucleotide-binding" evidence="2">
    <location>
        <begin position="2"/>
        <end position="189"/>
    </location>
</feature>
<dbReference type="InterPro" id="IPR000194">
    <property type="entry name" value="ATPase_F1/V1/A1_a/bsu_nucl-bd"/>
</dbReference>
<dbReference type="AlphaFoldDB" id="A0A0D6L8A3"/>
<keyword evidence="4" id="KW-1185">Reference proteome</keyword>
<dbReference type="InterPro" id="IPR027417">
    <property type="entry name" value="P-loop_NTPase"/>
</dbReference>
<name>A0A0D6L8A3_9BILA</name>
<dbReference type="HAMAP" id="MF_01884">
    <property type="entry name" value="Rho"/>
    <property type="match status" value="1"/>
</dbReference>
<dbReference type="GO" id="GO:0005524">
    <property type="term" value="F:ATP binding"/>
    <property type="evidence" value="ECO:0007669"/>
    <property type="project" value="InterPro"/>
</dbReference>
<dbReference type="NCBIfam" id="NF006886">
    <property type="entry name" value="PRK09376.1"/>
    <property type="match status" value="1"/>
</dbReference>
<dbReference type="Pfam" id="PF00006">
    <property type="entry name" value="ATP-synt_ab"/>
    <property type="match status" value="1"/>
</dbReference>
<reference evidence="3 4" key="1">
    <citation type="submission" date="2013-05" db="EMBL/GenBank/DDBJ databases">
        <title>Draft genome of the parasitic nematode Anyclostoma ceylanicum.</title>
        <authorList>
            <person name="Mitreva M."/>
        </authorList>
    </citation>
    <scope>NUCLEOTIDE SEQUENCE [LARGE SCALE GENOMIC DNA]</scope>
</reference>
<dbReference type="GO" id="GO:0008186">
    <property type="term" value="F:ATP-dependent activity, acting on RNA"/>
    <property type="evidence" value="ECO:0007669"/>
    <property type="project" value="InterPro"/>
</dbReference>
<dbReference type="EMBL" id="KE127005">
    <property type="protein sequence ID" value="EPB65826.1"/>
    <property type="molecule type" value="Genomic_DNA"/>
</dbReference>
<protein>
    <submittedName>
        <fullName evidence="3">Putative transcription termination factor Rho</fullName>
    </submittedName>
</protein>
<dbReference type="GO" id="GO:0006353">
    <property type="term" value="P:DNA-templated transcription termination"/>
    <property type="evidence" value="ECO:0007669"/>
    <property type="project" value="InterPro"/>
</dbReference>
<dbReference type="Proteomes" id="UP000054495">
    <property type="component" value="Unassembled WGS sequence"/>
</dbReference>
<evidence type="ECO:0000256" key="1">
    <source>
        <dbReference type="ARBA" id="ARBA00008936"/>
    </source>
</evidence>
<comment type="similarity">
    <text evidence="1">Belongs to the ATPase alpha/beta chains family.</text>
</comment>
<dbReference type="InterPro" id="IPR004665">
    <property type="entry name" value="Term_rho"/>
</dbReference>
<proteinExistence type="inferred from homology"/>
<dbReference type="PANTHER" id="PTHR46425:SF1">
    <property type="entry name" value="TRANSCRIPTION TERMINATION FACTOR RHO"/>
    <property type="match status" value="1"/>
</dbReference>
<evidence type="ECO:0000259" key="2">
    <source>
        <dbReference type="Pfam" id="PF00006"/>
    </source>
</evidence>
<dbReference type="CDD" id="cd01128">
    <property type="entry name" value="rho_factor_C"/>
    <property type="match status" value="1"/>
</dbReference>
<sequence length="244" mass="27087">MIVAQPKTGKTMLLKDVANAIAANHPETYLIVLLIDERPEEVTDMARSVKAEVIASTFDEPAERHVKVANMVLEKAKRMVECGHDVCILLDSITRLARAYNTVSPASGKVLSGGVDANALHKPKRFFGSARKIENGGSLSILATALTDTGSKMDEVIFEEFKGTGNMELQLDRKIANRRIYPAIDITASGTRREDLLVSKDVLQRVWLMRKFIADMNPVEAMEFMKERMEGTLSNEEFLVSMNS</sequence>
<dbReference type="InterPro" id="IPR041703">
    <property type="entry name" value="Rho_factor_ATP-bd"/>
</dbReference>
<dbReference type="SUPFAM" id="SSF52540">
    <property type="entry name" value="P-loop containing nucleoside triphosphate hydrolases"/>
    <property type="match status" value="1"/>
</dbReference>
<evidence type="ECO:0000313" key="3">
    <source>
        <dbReference type="EMBL" id="EPB65826.1"/>
    </source>
</evidence>
<accession>A0A0D6L8A3</accession>